<proteinExistence type="predicted"/>
<gene>
    <name evidence="1" type="ORF">V466_25185</name>
</gene>
<organism evidence="1 2">
    <name type="scientific">Pseudomonas mandelii PD30</name>
    <dbReference type="NCBI Taxonomy" id="1419583"/>
    <lineage>
        <taxon>Bacteria</taxon>
        <taxon>Pseudomonadati</taxon>
        <taxon>Pseudomonadota</taxon>
        <taxon>Gammaproteobacteria</taxon>
        <taxon>Pseudomonadales</taxon>
        <taxon>Pseudomonadaceae</taxon>
        <taxon>Pseudomonas</taxon>
    </lineage>
</organism>
<name>A0A059KW76_9PSED</name>
<protein>
    <submittedName>
        <fullName evidence="1">Uncharacterized protein</fullName>
    </submittedName>
</protein>
<dbReference type="EMBL" id="AZQQ01000099">
    <property type="protein sequence ID" value="KDD66241.1"/>
    <property type="molecule type" value="Genomic_DNA"/>
</dbReference>
<sequence>MPRVSGQSNRYLNERREQPLSGAQIRLRIGSIGGGLARGKNRFITCAPFDCFWEGRAALVVTVVVQHLKINGGVRSFFLLKKAISAGVQEKSNQLISFVMLYLFHKLMFLKD</sequence>
<dbReference type="Proteomes" id="UP000026739">
    <property type="component" value="Unassembled WGS sequence"/>
</dbReference>
<accession>A0A059KW76</accession>
<evidence type="ECO:0000313" key="1">
    <source>
        <dbReference type="EMBL" id="KDD66241.1"/>
    </source>
</evidence>
<dbReference type="AlphaFoldDB" id="A0A059KW76"/>
<comment type="caution">
    <text evidence="1">The sequence shown here is derived from an EMBL/GenBank/DDBJ whole genome shotgun (WGS) entry which is preliminary data.</text>
</comment>
<reference evidence="1 2" key="1">
    <citation type="submission" date="2013-12" db="EMBL/GenBank/DDBJ databases">
        <authorList>
            <person name="Formusa P.A."/>
            <person name="Habash M."/>
            <person name="Lee H."/>
            <person name="Trevors J.T."/>
        </authorList>
    </citation>
    <scope>NUCLEOTIDE SEQUENCE [LARGE SCALE GENOMIC DNA]</scope>
    <source>
        <strain evidence="1 2">PD30</strain>
    </source>
</reference>
<evidence type="ECO:0000313" key="2">
    <source>
        <dbReference type="Proteomes" id="UP000026739"/>
    </source>
</evidence>